<gene>
    <name evidence="1" type="ORF">G0U57_000085</name>
</gene>
<dbReference type="OrthoDB" id="10049057at2759"/>
<dbReference type="AlphaFoldDB" id="A0A8T1S3C2"/>
<evidence type="ECO:0000313" key="1">
    <source>
        <dbReference type="EMBL" id="KAG6923053.1"/>
    </source>
</evidence>
<dbReference type="Proteomes" id="UP000765507">
    <property type="component" value="Unassembled WGS sequence"/>
</dbReference>
<sequence length="222" mass="24857">MYDGIKKAMGPTKKWRVSLKSATGENIQDKGKQMDRCVEHYSKVYSRQNTVTEAALNTVDGFPVETELDEKPTMEELKKVIESLSTGKAPGKDGIPPEVINCGINVLLEHLHDLLCQCWDEGAVPQDMRDPNIVTLYKNKGDRSDCNNYRGISLLSVVGKVFACVILNRLQKLADSLPRVTVRVPSREIHNRHGFLLKAAAREMQRTAQAAIPCLHRPDQSF</sequence>
<dbReference type="PANTHER" id="PTHR19446">
    <property type="entry name" value="REVERSE TRANSCRIPTASES"/>
    <property type="match status" value="1"/>
</dbReference>
<dbReference type="EMBL" id="JAHGAV010001013">
    <property type="protein sequence ID" value="KAG6923053.1"/>
    <property type="molecule type" value="Genomic_DNA"/>
</dbReference>
<organism evidence="1 2">
    <name type="scientific">Chelydra serpentina</name>
    <name type="common">Snapping turtle</name>
    <name type="synonym">Testudo serpentina</name>
    <dbReference type="NCBI Taxonomy" id="8475"/>
    <lineage>
        <taxon>Eukaryota</taxon>
        <taxon>Metazoa</taxon>
        <taxon>Chordata</taxon>
        <taxon>Craniata</taxon>
        <taxon>Vertebrata</taxon>
        <taxon>Euteleostomi</taxon>
        <taxon>Archelosauria</taxon>
        <taxon>Testudinata</taxon>
        <taxon>Testudines</taxon>
        <taxon>Cryptodira</taxon>
        <taxon>Durocryptodira</taxon>
        <taxon>Americhelydia</taxon>
        <taxon>Chelydroidea</taxon>
        <taxon>Chelydridae</taxon>
        <taxon>Chelydra</taxon>
    </lineage>
</organism>
<name>A0A8T1S3C2_CHESE</name>
<accession>A0A8T1S3C2</accession>
<protein>
    <recommendedName>
        <fullName evidence="3">Reverse transcriptase</fullName>
    </recommendedName>
</protein>
<evidence type="ECO:0008006" key="3">
    <source>
        <dbReference type="Google" id="ProtNLM"/>
    </source>
</evidence>
<reference evidence="1 2" key="1">
    <citation type="journal article" date="2020" name="G3 (Bethesda)">
        <title>Draft Genome of the Common Snapping Turtle, Chelydra serpentina, a Model for Phenotypic Plasticity in Reptiles.</title>
        <authorList>
            <person name="Das D."/>
            <person name="Singh S.K."/>
            <person name="Bierstedt J."/>
            <person name="Erickson A."/>
            <person name="Galli G.L.J."/>
            <person name="Crossley D.A. 2nd"/>
            <person name="Rhen T."/>
        </authorList>
    </citation>
    <scope>NUCLEOTIDE SEQUENCE [LARGE SCALE GENOMIC DNA]</scope>
    <source>
        <strain evidence="1">KW</strain>
    </source>
</reference>
<comment type="caution">
    <text evidence="1">The sequence shown here is derived from an EMBL/GenBank/DDBJ whole genome shotgun (WGS) entry which is preliminary data.</text>
</comment>
<evidence type="ECO:0000313" key="2">
    <source>
        <dbReference type="Proteomes" id="UP000765507"/>
    </source>
</evidence>
<proteinExistence type="predicted"/>
<keyword evidence="2" id="KW-1185">Reference proteome</keyword>